<evidence type="ECO:0000259" key="9">
    <source>
        <dbReference type="Pfam" id="PF17846"/>
    </source>
</evidence>
<dbReference type="FunFam" id="1.25.40.1050:FF:000002">
    <property type="entry name" value="5'-3' exoribonuclease"/>
    <property type="match status" value="1"/>
</dbReference>
<dbReference type="Gene3D" id="3.40.50.12390">
    <property type="match status" value="2"/>
</dbReference>
<accession>A0A9R1XU51</accession>
<feature type="compositionally biased region" description="Polar residues" evidence="7">
    <location>
        <begin position="987"/>
        <end position="996"/>
    </location>
</feature>
<evidence type="ECO:0000313" key="11">
    <source>
        <dbReference type="Proteomes" id="UP000235145"/>
    </source>
</evidence>
<dbReference type="GO" id="GO:0000956">
    <property type="term" value="P:nuclear-transcribed mRNA catabolic process"/>
    <property type="evidence" value="ECO:0000318"/>
    <property type="project" value="GO_Central"/>
</dbReference>
<dbReference type="GO" id="GO:0003723">
    <property type="term" value="F:RNA binding"/>
    <property type="evidence" value="ECO:0000318"/>
    <property type="project" value="GO_Central"/>
</dbReference>
<keyword evidence="11" id="KW-1185">Reference proteome</keyword>
<reference evidence="10 11" key="1">
    <citation type="journal article" date="2017" name="Nat. Commun.">
        <title>Genome assembly with in vitro proximity ligation data and whole-genome triplication in lettuce.</title>
        <authorList>
            <person name="Reyes-Chin-Wo S."/>
            <person name="Wang Z."/>
            <person name="Yang X."/>
            <person name="Kozik A."/>
            <person name="Arikit S."/>
            <person name="Song C."/>
            <person name="Xia L."/>
            <person name="Froenicke L."/>
            <person name="Lavelle D.O."/>
            <person name="Truco M.J."/>
            <person name="Xia R."/>
            <person name="Zhu S."/>
            <person name="Xu C."/>
            <person name="Xu H."/>
            <person name="Xu X."/>
            <person name="Cox K."/>
            <person name="Korf I."/>
            <person name="Meyers B.C."/>
            <person name="Michelmore R.W."/>
        </authorList>
    </citation>
    <scope>NUCLEOTIDE SEQUENCE [LARGE SCALE GENOMIC DNA]</scope>
    <source>
        <strain evidence="11">cv. Salinas</strain>
        <tissue evidence="10">Seedlings</tissue>
    </source>
</reference>
<evidence type="ECO:0000256" key="4">
    <source>
        <dbReference type="ARBA" id="ARBA00022801"/>
    </source>
</evidence>
<feature type="region of interest" description="Disordered" evidence="7">
    <location>
        <begin position="839"/>
        <end position="858"/>
    </location>
</feature>
<keyword evidence="4 6" id="KW-0378">Hydrolase</keyword>
<dbReference type="AlphaFoldDB" id="A0A9R1XU51"/>
<feature type="domain" description="Xrn1 helical" evidence="9">
    <location>
        <begin position="347"/>
        <end position="685"/>
    </location>
</feature>
<dbReference type="InterPro" id="IPR041412">
    <property type="entry name" value="Xrn1_helical"/>
</dbReference>
<feature type="region of interest" description="Disordered" evidence="7">
    <location>
        <begin position="868"/>
        <end position="964"/>
    </location>
</feature>
<sequence>MGVPSFYRWLANKYPKTVVNAVEKTEEKDGTRPNPNDLEFDNLYLDMNGIIHPCFHPEHDDVLSKYLTTPGTYEEVFSNIFEYIDRIMMIVRPKKLLYLAIDGVAPRAKMNQQRTRRFRNAKDQETLRKEEDRLRRQYEVEGKDVLPKQDSEVTDSNIITPGTTFMFELSKQLQTYVHLRVSKNDAWKHLKVILSDANAHGEGEHKIMSFIRLQRTCPGYNPNTHHVLYGLDADLIMLALATHELHFSILRENVLAEDKSKTSHSSVLLQAGNSETNVVKCRGWFKQFDLNSDKVDISQQMNKLDITAAGKQKLLVKKPHQFLHVWILREYLNFDLRSTNVPENFEYDIERLIDDFIFICFFGGNDFLPHMPTLEIHEGGIDLLIHVYKQEFKNLGGYLVNMEKVYDKKGGYIKVKRVEKFILALGTYEDQIFKKRSAIHESKLRRMFSEFKDESGNGEEELFPVISTHNQKGPYTEKSPDHDVQIIENTKALKEQLKSYNREISDVFRNGLLSDMVWKIFVVKLDTPGWRKRYYKYKFSAETDADVEKMRKEVVERYTEGLCWVLLYYFSGVVSWTWFYPFHYGPFASDFKGLSSTKVTFQRGSPFKPFDQLMSVLPPTSAHALPPPYRLLMTTDDSNILDFYPNDFDVDTDGKRFLWQGICKLPFIDEKRLLASTKMIEKELTVRMAEWYLEIRTFTCLTRTLINIVFYIQEEEAQRNAENADKLFLHSEENLALQIISSFNNEGSIEQKSSMKVDTGLSGDINGFVYPNLEPKYVCDVNDLGSDHDVLCVFYDPPCFSHHIPRVLEGTDIPDSDVSEADIKEVRLWHESHGYPVRSNRCHGQPEEDKIDPSVGLASGWRGRVNEIASSSQSRIQERHFRHGTHSYPNRSNRSYEQVQGAQRSPTIRAVGGWSGRGRGRGHDATLNSQSTSRHDATRTPKEQTNCSSWWDTHGRGARRNGNCENRSINYNGRTSTVNGQFWAVRSESSSSNQGRGQWGDAKSKNASNRRW</sequence>
<keyword evidence="2 6" id="KW-0507">mRNA processing</keyword>
<feature type="region of interest" description="Disordered" evidence="7">
    <location>
        <begin position="986"/>
        <end position="1012"/>
    </location>
</feature>
<dbReference type="GO" id="GO:0005634">
    <property type="term" value="C:nucleus"/>
    <property type="evidence" value="ECO:0000318"/>
    <property type="project" value="GO_Central"/>
</dbReference>
<dbReference type="CDD" id="cd18673">
    <property type="entry name" value="PIN_XRN1-2-like"/>
    <property type="match status" value="1"/>
</dbReference>
<dbReference type="Proteomes" id="UP000235145">
    <property type="component" value="Unassembled WGS sequence"/>
</dbReference>
<evidence type="ECO:0000313" key="10">
    <source>
        <dbReference type="EMBL" id="KAJ0219377.1"/>
    </source>
</evidence>
<name>A0A9R1XU51_LACSA</name>
<dbReference type="GO" id="GO:0004534">
    <property type="term" value="F:5'-3' RNA exonuclease activity"/>
    <property type="evidence" value="ECO:0000318"/>
    <property type="project" value="GO_Central"/>
</dbReference>
<evidence type="ECO:0000256" key="5">
    <source>
        <dbReference type="ARBA" id="ARBA00022839"/>
    </source>
</evidence>
<dbReference type="Pfam" id="PF17846">
    <property type="entry name" value="XRN_M"/>
    <property type="match status" value="2"/>
</dbReference>
<dbReference type="Pfam" id="PF03159">
    <property type="entry name" value="XRN_N"/>
    <property type="match status" value="1"/>
</dbReference>
<keyword evidence="3 6" id="KW-0540">Nuclease</keyword>
<feature type="domain" description="Xrn1 N-terminal" evidence="8">
    <location>
        <begin position="1"/>
        <end position="253"/>
    </location>
</feature>
<dbReference type="InterPro" id="IPR004859">
    <property type="entry name" value="Xrn1_N"/>
</dbReference>
<dbReference type="PANTHER" id="PTHR12341">
    <property type="entry name" value="5'-&gt;3' EXORIBONUCLEASE"/>
    <property type="match status" value="1"/>
</dbReference>
<organism evidence="10 11">
    <name type="scientific">Lactuca sativa</name>
    <name type="common">Garden lettuce</name>
    <dbReference type="NCBI Taxonomy" id="4236"/>
    <lineage>
        <taxon>Eukaryota</taxon>
        <taxon>Viridiplantae</taxon>
        <taxon>Streptophyta</taxon>
        <taxon>Embryophyta</taxon>
        <taxon>Tracheophyta</taxon>
        <taxon>Spermatophyta</taxon>
        <taxon>Magnoliopsida</taxon>
        <taxon>eudicotyledons</taxon>
        <taxon>Gunneridae</taxon>
        <taxon>Pentapetalae</taxon>
        <taxon>asterids</taxon>
        <taxon>campanulids</taxon>
        <taxon>Asterales</taxon>
        <taxon>Asteraceae</taxon>
        <taxon>Cichorioideae</taxon>
        <taxon>Cichorieae</taxon>
        <taxon>Lactucinae</taxon>
        <taxon>Lactuca</taxon>
    </lineage>
</organism>
<dbReference type="Gene3D" id="1.25.40.1050">
    <property type="match status" value="1"/>
</dbReference>
<dbReference type="PANTHER" id="PTHR12341:SF62">
    <property type="entry name" value="5'-3' EXORIBONUCLEASE 3-LIKE"/>
    <property type="match status" value="1"/>
</dbReference>
<evidence type="ECO:0000256" key="2">
    <source>
        <dbReference type="ARBA" id="ARBA00022664"/>
    </source>
</evidence>
<dbReference type="InterPro" id="IPR027073">
    <property type="entry name" value="5_3_exoribonuclease"/>
</dbReference>
<gene>
    <name evidence="10" type="ORF">LSAT_V11C300151880</name>
</gene>
<comment type="caution">
    <text evidence="10">The sequence shown here is derived from an EMBL/GenBank/DDBJ whole genome shotgun (WGS) entry which is preliminary data.</text>
</comment>
<proteinExistence type="inferred from homology"/>
<dbReference type="EC" id="3.1.13.-" evidence="6"/>
<protein>
    <recommendedName>
        <fullName evidence="6">5'-3' exoribonuclease</fullName>
        <ecNumber evidence="6">3.1.13.-</ecNumber>
    </recommendedName>
</protein>
<comment type="similarity">
    <text evidence="1 6">Belongs to the 5'-3' exonuclease family. XRN2/RAT1 subfamily.</text>
</comment>
<dbReference type="GO" id="GO:0006397">
    <property type="term" value="P:mRNA processing"/>
    <property type="evidence" value="ECO:0007669"/>
    <property type="project" value="UniProtKB-UniRule"/>
</dbReference>
<evidence type="ECO:0000256" key="3">
    <source>
        <dbReference type="ARBA" id="ARBA00022722"/>
    </source>
</evidence>
<evidence type="ECO:0000256" key="7">
    <source>
        <dbReference type="SAM" id="MobiDB-lite"/>
    </source>
</evidence>
<evidence type="ECO:0000256" key="6">
    <source>
        <dbReference type="PIRNR" id="PIRNR037239"/>
    </source>
</evidence>
<keyword evidence="5 6" id="KW-0269">Exonuclease</keyword>
<feature type="domain" description="Xrn1 helical" evidence="9">
    <location>
        <begin position="711"/>
        <end position="823"/>
    </location>
</feature>
<feature type="compositionally biased region" description="Basic and acidic residues" evidence="7">
    <location>
        <begin position="933"/>
        <end position="942"/>
    </location>
</feature>
<dbReference type="InterPro" id="IPR017151">
    <property type="entry name" value="Xrn2/3/4"/>
</dbReference>
<dbReference type="PIRSF" id="PIRSF037239">
    <property type="entry name" value="Exonuclease_Xrn2"/>
    <property type="match status" value="1"/>
</dbReference>
<feature type="compositionally biased region" description="Polar residues" evidence="7">
    <location>
        <begin position="887"/>
        <end position="906"/>
    </location>
</feature>
<evidence type="ECO:0000259" key="8">
    <source>
        <dbReference type="Pfam" id="PF03159"/>
    </source>
</evidence>
<comment type="function">
    <text evidence="6">Possesses 5'-&gt;3' exoribonuclease activity. Acts as an endogenous post-transcriptional gene silencing (PTGS) suppressor.</text>
</comment>
<dbReference type="EMBL" id="NBSK02000003">
    <property type="protein sequence ID" value="KAJ0219377.1"/>
    <property type="molecule type" value="Genomic_DNA"/>
</dbReference>
<evidence type="ECO:0000256" key="1">
    <source>
        <dbReference type="ARBA" id="ARBA00006994"/>
    </source>
</evidence>